<dbReference type="AlphaFoldDB" id="A0A7J7J5H4"/>
<proteinExistence type="predicted"/>
<evidence type="ECO:0000256" key="2">
    <source>
        <dbReference type="SAM" id="SignalP"/>
    </source>
</evidence>
<evidence type="ECO:0000313" key="4">
    <source>
        <dbReference type="Proteomes" id="UP000593567"/>
    </source>
</evidence>
<evidence type="ECO:0000313" key="3">
    <source>
        <dbReference type="EMBL" id="KAF6021402.1"/>
    </source>
</evidence>
<sequence>MMGTSSSNVMGYYTLLLTLSASSACLLKEHIISLEENPQILTSTISFAPFQHTLVLKCLGVNFSLKKWTTDDSIHGFTVEELSPDQLSLQLPCESVKTCNKISLVCSGTPVNGSGHIEVDVVLLPQCDELTNKTSLLNSSEVTERTEKPWNISDMKYLGVIIGFSVCFILALISALIVCIQKKCHIRQWSRLCGCTGYEATRSQDDYHTSQNRKVGPIPMLGFVSRSSHSAQQSQKSNAMHEL</sequence>
<dbReference type="EMBL" id="VXIV02003046">
    <property type="protein sequence ID" value="KAF6021402.1"/>
    <property type="molecule type" value="Genomic_DNA"/>
</dbReference>
<organism evidence="3 4">
    <name type="scientific">Bugula neritina</name>
    <name type="common">Brown bryozoan</name>
    <name type="synonym">Sertularia neritina</name>
    <dbReference type="NCBI Taxonomy" id="10212"/>
    <lineage>
        <taxon>Eukaryota</taxon>
        <taxon>Metazoa</taxon>
        <taxon>Spiralia</taxon>
        <taxon>Lophotrochozoa</taxon>
        <taxon>Bryozoa</taxon>
        <taxon>Gymnolaemata</taxon>
        <taxon>Cheilostomatida</taxon>
        <taxon>Flustrina</taxon>
        <taxon>Buguloidea</taxon>
        <taxon>Bugulidae</taxon>
        <taxon>Bugula</taxon>
    </lineage>
</organism>
<keyword evidence="2" id="KW-0732">Signal</keyword>
<feature type="transmembrane region" description="Helical" evidence="1">
    <location>
        <begin position="157"/>
        <end position="180"/>
    </location>
</feature>
<keyword evidence="1" id="KW-0472">Membrane</keyword>
<feature type="chain" id="PRO_5029717904" evidence="2">
    <location>
        <begin position="25"/>
        <end position="243"/>
    </location>
</feature>
<comment type="caution">
    <text evidence="3">The sequence shown here is derived from an EMBL/GenBank/DDBJ whole genome shotgun (WGS) entry which is preliminary data.</text>
</comment>
<gene>
    <name evidence="3" type="ORF">EB796_020284</name>
</gene>
<protein>
    <submittedName>
        <fullName evidence="3">Uncharacterized protein</fullName>
    </submittedName>
</protein>
<accession>A0A7J7J5H4</accession>
<dbReference type="Proteomes" id="UP000593567">
    <property type="component" value="Unassembled WGS sequence"/>
</dbReference>
<feature type="signal peptide" evidence="2">
    <location>
        <begin position="1"/>
        <end position="24"/>
    </location>
</feature>
<name>A0A7J7J5H4_BUGNE</name>
<reference evidence="3" key="1">
    <citation type="submission" date="2020-06" db="EMBL/GenBank/DDBJ databases">
        <title>Draft genome of Bugula neritina, a colonial animal packing powerful symbionts and potential medicines.</title>
        <authorList>
            <person name="Rayko M."/>
        </authorList>
    </citation>
    <scope>NUCLEOTIDE SEQUENCE [LARGE SCALE GENOMIC DNA]</scope>
    <source>
        <strain evidence="3">Kwan_BN1</strain>
    </source>
</reference>
<keyword evidence="1" id="KW-0812">Transmembrane</keyword>
<evidence type="ECO:0000256" key="1">
    <source>
        <dbReference type="SAM" id="Phobius"/>
    </source>
</evidence>
<keyword evidence="1" id="KW-1133">Transmembrane helix</keyword>
<keyword evidence="4" id="KW-1185">Reference proteome</keyword>